<accession>A0A7S1IN91</accession>
<dbReference type="AlphaFoldDB" id="A0A7S1IN91"/>
<name>A0A7S1IN91_9EUGL</name>
<dbReference type="InterPro" id="IPR006620">
    <property type="entry name" value="Pro_4_hyd_alph"/>
</dbReference>
<proteinExistence type="predicted"/>
<dbReference type="Gene3D" id="2.60.120.620">
    <property type="entry name" value="q2cbj1_9rhob like domain"/>
    <property type="match status" value="1"/>
</dbReference>
<reference evidence="6" key="1">
    <citation type="submission" date="2021-01" db="EMBL/GenBank/DDBJ databases">
        <authorList>
            <person name="Corre E."/>
            <person name="Pelletier E."/>
            <person name="Niang G."/>
            <person name="Scheremetjew M."/>
            <person name="Finn R."/>
            <person name="Kale V."/>
            <person name="Holt S."/>
            <person name="Cochrane G."/>
            <person name="Meng A."/>
            <person name="Brown T."/>
            <person name="Cohen L."/>
        </authorList>
    </citation>
    <scope>NUCLEOTIDE SEQUENCE</scope>
    <source>
        <strain evidence="6">NIES-381</strain>
    </source>
</reference>
<feature type="compositionally biased region" description="Basic residues" evidence="4">
    <location>
        <begin position="1"/>
        <end position="10"/>
    </location>
</feature>
<dbReference type="Pfam" id="PF13640">
    <property type="entry name" value="2OG-FeII_Oxy_3"/>
    <property type="match status" value="1"/>
</dbReference>
<gene>
    <name evidence="6" type="ORF">EGYM00392_LOCUS28176</name>
</gene>
<keyword evidence="3" id="KW-0560">Oxidoreductase</keyword>
<evidence type="ECO:0000259" key="5">
    <source>
        <dbReference type="SMART" id="SM00702"/>
    </source>
</evidence>
<dbReference type="PANTHER" id="PTHR12117:SF0">
    <property type="entry name" value="PROLYL 3-HYDROXYLASE OGFOD1"/>
    <property type="match status" value="1"/>
</dbReference>
<dbReference type="GO" id="GO:0051213">
    <property type="term" value="F:dioxygenase activity"/>
    <property type="evidence" value="ECO:0007669"/>
    <property type="project" value="UniProtKB-KW"/>
</dbReference>
<dbReference type="SMART" id="SM00702">
    <property type="entry name" value="P4Hc"/>
    <property type="match status" value="1"/>
</dbReference>
<dbReference type="InterPro" id="IPR044862">
    <property type="entry name" value="Pro_4_hyd_alph_FE2OG_OXY"/>
</dbReference>
<keyword evidence="2" id="KW-0223">Dioxygenase</keyword>
<protein>
    <recommendedName>
        <fullName evidence="5">Prolyl 4-hydroxylase alpha subunit domain-containing protein</fullName>
    </recommendedName>
</protein>
<evidence type="ECO:0000256" key="1">
    <source>
        <dbReference type="ARBA" id="ARBA00001961"/>
    </source>
</evidence>
<dbReference type="PANTHER" id="PTHR12117">
    <property type="entry name" value="HISTONE ACETYLTRANSFERASE COMPLEX"/>
    <property type="match status" value="1"/>
</dbReference>
<dbReference type="GO" id="GO:0016705">
    <property type="term" value="F:oxidoreductase activity, acting on paired donors, with incorporation or reduction of molecular oxygen"/>
    <property type="evidence" value="ECO:0007669"/>
    <property type="project" value="InterPro"/>
</dbReference>
<evidence type="ECO:0000256" key="4">
    <source>
        <dbReference type="SAM" id="MobiDB-lite"/>
    </source>
</evidence>
<evidence type="ECO:0000256" key="2">
    <source>
        <dbReference type="ARBA" id="ARBA00022964"/>
    </source>
</evidence>
<dbReference type="EMBL" id="HBGA01075507">
    <property type="protein sequence ID" value="CAD9017067.1"/>
    <property type="molecule type" value="Transcribed_RNA"/>
</dbReference>
<feature type="domain" description="Prolyl 4-hydroxylase alpha subunit" evidence="5">
    <location>
        <begin position="104"/>
        <end position="279"/>
    </location>
</feature>
<organism evidence="6">
    <name type="scientific">Eutreptiella gymnastica</name>
    <dbReference type="NCBI Taxonomy" id="73025"/>
    <lineage>
        <taxon>Eukaryota</taxon>
        <taxon>Discoba</taxon>
        <taxon>Euglenozoa</taxon>
        <taxon>Euglenida</taxon>
        <taxon>Spirocuta</taxon>
        <taxon>Euglenophyceae</taxon>
        <taxon>Eutreptiales</taxon>
        <taxon>Eutreptiaceae</taxon>
        <taxon>Eutreptiella</taxon>
    </lineage>
</organism>
<dbReference type="GO" id="GO:0031418">
    <property type="term" value="F:L-ascorbic acid binding"/>
    <property type="evidence" value="ECO:0007669"/>
    <property type="project" value="InterPro"/>
</dbReference>
<evidence type="ECO:0000256" key="3">
    <source>
        <dbReference type="ARBA" id="ARBA00023002"/>
    </source>
</evidence>
<feature type="compositionally biased region" description="Basic residues" evidence="4">
    <location>
        <begin position="27"/>
        <end position="40"/>
    </location>
</feature>
<dbReference type="GO" id="GO:0005506">
    <property type="term" value="F:iron ion binding"/>
    <property type="evidence" value="ECO:0007669"/>
    <property type="project" value="InterPro"/>
</dbReference>
<sequence length="293" mass="33100">MVKGKSKGTKRSSSGGLVPEASPPSKGTKKVKGGKKRRLKPAQASAEGAGPRTGVAVKAVKKRKLPKQPNPYPQLSCQEWMNHYPCVKRWMAQYRLRRLIQEGNGIVKIRDFLPPHVAHGVLKLLEAIPAKKWTPTEAARDYQHNNISHQFWSTKTARGLPDFFRVLSLLLPESLWTMSTAKYVQSNHIEPHDDRAYTNVQMEDGSVHECSREIGVIYYLTKDWKPEYGGHFVDREADGGPQAYVPEFNSLVAFTVPRWHEVTGVTTQRPRYSVFGWFLQPGHLYPLQTGDGN</sequence>
<dbReference type="InterPro" id="IPR051842">
    <property type="entry name" value="uS12_prolyl_hydroxylase"/>
</dbReference>
<evidence type="ECO:0000313" key="6">
    <source>
        <dbReference type="EMBL" id="CAD9017067.1"/>
    </source>
</evidence>
<feature type="region of interest" description="Disordered" evidence="4">
    <location>
        <begin position="1"/>
        <end position="56"/>
    </location>
</feature>
<comment type="cofactor">
    <cofactor evidence="1">
        <name>L-ascorbate</name>
        <dbReference type="ChEBI" id="CHEBI:38290"/>
    </cofactor>
</comment>